<dbReference type="Gene3D" id="3.40.190.150">
    <property type="entry name" value="Bordetella uptake gene, domain 1"/>
    <property type="match status" value="1"/>
</dbReference>
<protein>
    <submittedName>
        <fullName evidence="3">Tripartite tricarboxylate transporter substrate binding protein</fullName>
    </submittedName>
</protein>
<dbReference type="Proteomes" id="UP001589789">
    <property type="component" value="Unassembled WGS sequence"/>
</dbReference>
<comment type="caution">
    <text evidence="3">The sequence shown here is derived from an EMBL/GenBank/DDBJ whole genome shotgun (WGS) entry which is preliminary data.</text>
</comment>
<evidence type="ECO:0000313" key="4">
    <source>
        <dbReference type="Proteomes" id="UP001589789"/>
    </source>
</evidence>
<reference evidence="3 4" key="1">
    <citation type="submission" date="2024-09" db="EMBL/GenBank/DDBJ databases">
        <authorList>
            <person name="Sun Q."/>
            <person name="Mori K."/>
        </authorList>
    </citation>
    <scope>NUCLEOTIDE SEQUENCE [LARGE SCALE GENOMIC DNA]</scope>
    <source>
        <strain evidence="3 4">CCM 7468</strain>
    </source>
</reference>
<evidence type="ECO:0000256" key="1">
    <source>
        <dbReference type="ARBA" id="ARBA00006987"/>
    </source>
</evidence>
<comment type="similarity">
    <text evidence="1">Belongs to the UPF0065 (bug) family.</text>
</comment>
<feature type="chain" id="PRO_5045218959" evidence="2">
    <location>
        <begin position="32"/>
        <end position="331"/>
    </location>
</feature>
<dbReference type="Pfam" id="PF03401">
    <property type="entry name" value="TctC"/>
    <property type="match status" value="1"/>
</dbReference>
<organism evidence="3 4">
    <name type="scientific">Muricoccus vinaceus</name>
    <dbReference type="NCBI Taxonomy" id="424704"/>
    <lineage>
        <taxon>Bacteria</taxon>
        <taxon>Pseudomonadati</taxon>
        <taxon>Pseudomonadota</taxon>
        <taxon>Alphaproteobacteria</taxon>
        <taxon>Acetobacterales</taxon>
        <taxon>Roseomonadaceae</taxon>
        <taxon>Muricoccus</taxon>
    </lineage>
</organism>
<keyword evidence="4" id="KW-1185">Reference proteome</keyword>
<name>A0ABV6IXN7_9PROT</name>
<dbReference type="PANTHER" id="PTHR42928:SF5">
    <property type="entry name" value="BLR1237 PROTEIN"/>
    <property type="match status" value="1"/>
</dbReference>
<gene>
    <name evidence="3" type="ORF">ACFFIC_22970</name>
</gene>
<dbReference type="PROSITE" id="PS51318">
    <property type="entry name" value="TAT"/>
    <property type="match status" value="1"/>
</dbReference>
<dbReference type="SUPFAM" id="SSF53850">
    <property type="entry name" value="Periplasmic binding protein-like II"/>
    <property type="match status" value="1"/>
</dbReference>
<evidence type="ECO:0000256" key="2">
    <source>
        <dbReference type="SAM" id="SignalP"/>
    </source>
</evidence>
<accession>A0ABV6IXN7</accession>
<dbReference type="PANTHER" id="PTHR42928">
    <property type="entry name" value="TRICARBOXYLATE-BINDING PROTEIN"/>
    <property type="match status" value="1"/>
</dbReference>
<dbReference type="CDD" id="cd13578">
    <property type="entry name" value="PBP2_Bug27"/>
    <property type="match status" value="1"/>
</dbReference>
<evidence type="ECO:0000313" key="3">
    <source>
        <dbReference type="EMBL" id="MFC0388380.1"/>
    </source>
</evidence>
<dbReference type="EMBL" id="JBHLVZ010000083">
    <property type="protein sequence ID" value="MFC0388380.1"/>
    <property type="molecule type" value="Genomic_DNA"/>
</dbReference>
<dbReference type="PIRSF" id="PIRSF017082">
    <property type="entry name" value="YflP"/>
    <property type="match status" value="1"/>
</dbReference>
<dbReference type="InterPro" id="IPR005064">
    <property type="entry name" value="BUG"/>
</dbReference>
<sequence>MIKREQFGRRRFGRAAALLPLAALAPRAAGAQGRIPDGPVTVVVPYTPGTGPDILGRLISAPLQQRFGQPVVVDNRAGASGNIGTQFVARAAPDGRTLMLQPNTFIMNPSLFKQVPYDPINSFVPIIQLSVGDLVVVVNPDVAARNAKELADLARAKPGELDYGSPGVGTPQHLAMALFGLTANVQMNHVPYRGAAPSLQDLIGKRLAAMVLPVHTALPLAQAGQIRLLAICGETRSDATPDVPTLAESGFPGSQADLWFGLFGPAGLPGDFVQRVNADLNVWLGDPRTREALLAQGMRPAGGTPEVLGALAKRDLARWADVIRRGNISAD</sequence>
<dbReference type="InterPro" id="IPR042100">
    <property type="entry name" value="Bug_dom1"/>
</dbReference>
<keyword evidence="2" id="KW-0732">Signal</keyword>
<dbReference type="Gene3D" id="3.40.190.10">
    <property type="entry name" value="Periplasmic binding protein-like II"/>
    <property type="match status" value="1"/>
</dbReference>
<dbReference type="RefSeq" id="WP_377054728.1">
    <property type="nucleotide sequence ID" value="NZ_JBHLVZ010000083.1"/>
</dbReference>
<dbReference type="InterPro" id="IPR006311">
    <property type="entry name" value="TAT_signal"/>
</dbReference>
<proteinExistence type="inferred from homology"/>
<feature type="signal peptide" evidence="2">
    <location>
        <begin position="1"/>
        <end position="31"/>
    </location>
</feature>